<dbReference type="PANTHER" id="PTHR24198:SF165">
    <property type="entry name" value="ANKYRIN REPEAT-CONTAINING PROTEIN-RELATED"/>
    <property type="match status" value="1"/>
</dbReference>
<dbReference type="PANTHER" id="PTHR24198">
    <property type="entry name" value="ANKYRIN REPEAT AND PROTEIN KINASE DOMAIN-CONTAINING PROTEIN"/>
    <property type="match status" value="1"/>
</dbReference>
<gene>
    <name evidence="3" type="ORF">RFEPED_1528</name>
</gene>
<dbReference type="Pfam" id="PF12796">
    <property type="entry name" value="Ank_2"/>
    <property type="match status" value="2"/>
</dbReference>
<name>A0A0F3MUM0_RICFI</name>
<evidence type="ECO:0000256" key="2">
    <source>
        <dbReference type="ARBA" id="ARBA00023043"/>
    </source>
</evidence>
<dbReference type="InterPro" id="IPR002110">
    <property type="entry name" value="Ankyrin_rpt"/>
</dbReference>
<organism evidence="3 4">
    <name type="scientific">Rickettsia felis str. Pedreira</name>
    <dbReference type="NCBI Taxonomy" id="1359196"/>
    <lineage>
        <taxon>Bacteria</taxon>
        <taxon>Pseudomonadati</taxon>
        <taxon>Pseudomonadota</taxon>
        <taxon>Alphaproteobacteria</taxon>
        <taxon>Rickettsiales</taxon>
        <taxon>Rickettsiaceae</taxon>
        <taxon>Rickettsieae</taxon>
        <taxon>Rickettsia</taxon>
        <taxon>spotted fever group</taxon>
    </lineage>
</organism>
<accession>A0A0F3MUM0</accession>
<dbReference type="SMR" id="A0A0F3MUM0"/>
<keyword evidence="1" id="KW-0677">Repeat</keyword>
<dbReference type="Gene3D" id="1.25.40.20">
    <property type="entry name" value="Ankyrin repeat-containing domain"/>
    <property type="match status" value="2"/>
</dbReference>
<dbReference type="RefSeq" id="WP_011271248.1">
    <property type="nucleotide sequence ID" value="NZ_LANQ01000001.1"/>
</dbReference>
<evidence type="ECO:0000313" key="3">
    <source>
        <dbReference type="EMBL" id="KJV59127.1"/>
    </source>
</evidence>
<evidence type="ECO:0000256" key="1">
    <source>
        <dbReference type="ARBA" id="ARBA00022737"/>
    </source>
</evidence>
<protein>
    <submittedName>
        <fullName evidence="3">Ankyrin repeat family protein</fullName>
    </submittedName>
</protein>
<sequence>MFKKWLQPSNEELIKAIYVKNEAEAQKLIAKMDILELSKIYIDNTALIWAVDKGLEKVCEMLIPKMSEQAINHVTNNGNTALTLAASKGLEKICELLIPKMSPQAINHVTDNGNTALTWAAWKDLEKICEMLIPKMSPQAINQVTNNGNTALILAAWKGLEKICKILIPKMFEQAINQVTNKGCTALTLAADKDLKKIYELLINKMSIDAINHTLTSSHKEVKKFIQEKISYNNILAEKLALFLKESFLGKGKDNINNFVKMISAAKFYKIVNKKLLTEYLQKQEVDNSKFIIEEMNNFIKTHSFTIARIC</sequence>
<proteinExistence type="predicted"/>
<dbReference type="InterPro" id="IPR036770">
    <property type="entry name" value="Ankyrin_rpt-contain_sf"/>
</dbReference>
<dbReference type="GO" id="GO:0005737">
    <property type="term" value="C:cytoplasm"/>
    <property type="evidence" value="ECO:0007669"/>
    <property type="project" value="TreeGrafter"/>
</dbReference>
<evidence type="ECO:0000313" key="4">
    <source>
        <dbReference type="Proteomes" id="UP000033475"/>
    </source>
</evidence>
<dbReference type="SUPFAM" id="SSF48403">
    <property type="entry name" value="Ankyrin repeat"/>
    <property type="match status" value="1"/>
</dbReference>
<reference evidence="3 4" key="1">
    <citation type="submission" date="2015-01" db="EMBL/GenBank/DDBJ databases">
        <title>Genome Sequencing of Rickettsiales.</title>
        <authorList>
            <person name="Daugherty S.C."/>
            <person name="Su Q."/>
            <person name="Abolude K."/>
            <person name="Beier-Sexton M."/>
            <person name="Carlyon J.A."/>
            <person name="Carter R."/>
            <person name="Day N.P."/>
            <person name="Dumler S.J."/>
            <person name="Dyachenko V."/>
            <person name="Godinez A."/>
            <person name="Kurtti T.J."/>
            <person name="Lichay M."/>
            <person name="Mullins K.E."/>
            <person name="Ott S."/>
            <person name="Pappas-Brown V."/>
            <person name="Paris D.H."/>
            <person name="Patel P."/>
            <person name="Richards A.L."/>
            <person name="Sadzewicz L."/>
            <person name="Sears K."/>
            <person name="Seidman D."/>
            <person name="Sengamalay N."/>
            <person name="Stenos J."/>
            <person name="Tallon L.J."/>
            <person name="Vincent G."/>
            <person name="Fraser C.M."/>
            <person name="Munderloh U."/>
            <person name="Dunning-Hotopp J.C."/>
        </authorList>
    </citation>
    <scope>NUCLEOTIDE SEQUENCE [LARGE SCALE GENOMIC DNA]</scope>
    <source>
        <strain evidence="3 4">Pedreira</strain>
    </source>
</reference>
<dbReference type="AlphaFoldDB" id="A0A0F3MUM0"/>
<dbReference type="Proteomes" id="UP000033475">
    <property type="component" value="Unassembled WGS sequence"/>
</dbReference>
<comment type="caution">
    <text evidence="3">The sequence shown here is derived from an EMBL/GenBank/DDBJ whole genome shotgun (WGS) entry which is preliminary data.</text>
</comment>
<dbReference type="PATRIC" id="fig|1359196.3.peg.1479"/>
<dbReference type="EMBL" id="LANQ01000001">
    <property type="protein sequence ID" value="KJV59127.1"/>
    <property type="molecule type" value="Genomic_DNA"/>
</dbReference>
<keyword evidence="2" id="KW-0040">ANK repeat</keyword>
<dbReference type="SMART" id="SM00248">
    <property type="entry name" value="ANK"/>
    <property type="match status" value="5"/>
</dbReference>